<evidence type="ECO:0000256" key="2">
    <source>
        <dbReference type="ARBA" id="ARBA00009695"/>
    </source>
</evidence>
<dbReference type="InterPro" id="IPR053926">
    <property type="entry name" value="RecX_HTH_1st"/>
</dbReference>
<sequence length="194" mass="22051">MNKITAIRFTKARGKRVNVFLDGRFAFGLEAEVAIKEGLQVGQELSASHIEALARSDHFHRCLNAAARYLSYRPRSEFELKKRLYQRGFDGDCVEAVLAKLKEQGLVDDTAFAQFWKDNRESFSPRSRWLTKLELRRKGVAQDVIDQVTDVIDDDDSAYRAALNKARSLPTSSTTLTVNRKTNHLTNAKTKTSR</sequence>
<comment type="subcellular location">
    <subcellularLocation>
        <location evidence="1">Cytoplasm</location>
    </subcellularLocation>
</comment>
<evidence type="ECO:0000256" key="3">
    <source>
        <dbReference type="ARBA" id="ARBA00018111"/>
    </source>
</evidence>
<proteinExistence type="inferred from homology"/>
<comment type="similarity">
    <text evidence="2">Belongs to the RecX family.</text>
</comment>
<dbReference type="InterPro" id="IPR036388">
    <property type="entry name" value="WH-like_DNA-bd_sf"/>
</dbReference>
<dbReference type="Pfam" id="PF02631">
    <property type="entry name" value="RecX_HTH2"/>
    <property type="match status" value="1"/>
</dbReference>
<dbReference type="InterPro" id="IPR053924">
    <property type="entry name" value="RecX_HTH_2nd"/>
</dbReference>
<evidence type="ECO:0000259" key="5">
    <source>
        <dbReference type="Pfam" id="PF02631"/>
    </source>
</evidence>
<reference evidence="7" key="1">
    <citation type="journal article" date="2014" name="Front. Microbiol.">
        <title>High frequency of phylogenetically diverse reductive dehalogenase-homologous genes in deep subseafloor sedimentary metagenomes.</title>
        <authorList>
            <person name="Kawai M."/>
            <person name="Futagami T."/>
            <person name="Toyoda A."/>
            <person name="Takaki Y."/>
            <person name="Nishi S."/>
            <person name="Hori S."/>
            <person name="Arai W."/>
            <person name="Tsubouchi T."/>
            <person name="Morono Y."/>
            <person name="Uchiyama I."/>
            <person name="Ito T."/>
            <person name="Fujiyama A."/>
            <person name="Inagaki F."/>
            <person name="Takami H."/>
        </authorList>
    </citation>
    <scope>NUCLEOTIDE SEQUENCE</scope>
    <source>
        <strain evidence="7">Expedition CK06-06</strain>
    </source>
</reference>
<keyword evidence="4" id="KW-0963">Cytoplasm</keyword>
<feature type="domain" description="RecX second three-helical" evidence="5">
    <location>
        <begin position="108"/>
        <end position="148"/>
    </location>
</feature>
<accession>X1S2L7</accession>
<dbReference type="AlphaFoldDB" id="X1S2L7"/>
<evidence type="ECO:0000259" key="6">
    <source>
        <dbReference type="Pfam" id="PF21982"/>
    </source>
</evidence>
<dbReference type="PANTHER" id="PTHR33602">
    <property type="entry name" value="REGULATORY PROTEIN RECX FAMILY PROTEIN"/>
    <property type="match status" value="1"/>
</dbReference>
<gene>
    <name evidence="7" type="ORF">S12H4_10242</name>
</gene>
<name>X1S2L7_9ZZZZ</name>
<dbReference type="GO" id="GO:0005737">
    <property type="term" value="C:cytoplasm"/>
    <property type="evidence" value="ECO:0007669"/>
    <property type="project" value="UniProtKB-SubCell"/>
</dbReference>
<dbReference type="Gene3D" id="1.10.10.10">
    <property type="entry name" value="Winged helix-like DNA-binding domain superfamily/Winged helix DNA-binding domain"/>
    <property type="match status" value="2"/>
</dbReference>
<dbReference type="GO" id="GO:0006282">
    <property type="term" value="P:regulation of DNA repair"/>
    <property type="evidence" value="ECO:0007669"/>
    <property type="project" value="InterPro"/>
</dbReference>
<dbReference type="PANTHER" id="PTHR33602:SF1">
    <property type="entry name" value="REGULATORY PROTEIN RECX FAMILY PROTEIN"/>
    <property type="match status" value="1"/>
</dbReference>
<evidence type="ECO:0000256" key="4">
    <source>
        <dbReference type="ARBA" id="ARBA00022490"/>
    </source>
</evidence>
<dbReference type="Pfam" id="PF21982">
    <property type="entry name" value="RecX_HTH1"/>
    <property type="match status" value="1"/>
</dbReference>
<protein>
    <recommendedName>
        <fullName evidence="3">Regulatory protein RecX</fullName>
    </recommendedName>
</protein>
<dbReference type="EMBL" id="BARW01004338">
    <property type="protein sequence ID" value="GAI62019.1"/>
    <property type="molecule type" value="Genomic_DNA"/>
</dbReference>
<organism evidence="7">
    <name type="scientific">marine sediment metagenome</name>
    <dbReference type="NCBI Taxonomy" id="412755"/>
    <lineage>
        <taxon>unclassified sequences</taxon>
        <taxon>metagenomes</taxon>
        <taxon>ecological metagenomes</taxon>
    </lineage>
</organism>
<dbReference type="InterPro" id="IPR003783">
    <property type="entry name" value="Regulatory_RecX"/>
</dbReference>
<evidence type="ECO:0000313" key="7">
    <source>
        <dbReference type="EMBL" id="GAI62019.1"/>
    </source>
</evidence>
<evidence type="ECO:0000256" key="1">
    <source>
        <dbReference type="ARBA" id="ARBA00004496"/>
    </source>
</evidence>
<feature type="domain" description="RecX first three-helical" evidence="6">
    <location>
        <begin position="62"/>
        <end position="101"/>
    </location>
</feature>
<comment type="caution">
    <text evidence="7">The sequence shown here is derived from an EMBL/GenBank/DDBJ whole genome shotgun (WGS) entry which is preliminary data.</text>
</comment>